<dbReference type="GeneID" id="7828620"/>
<organism evidence="1 2">
    <name type="scientific">Tetrahymena thermophila (strain SB210)</name>
    <dbReference type="NCBI Taxonomy" id="312017"/>
    <lineage>
        <taxon>Eukaryota</taxon>
        <taxon>Sar</taxon>
        <taxon>Alveolata</taxon>
        <taxon>Ciliophora</taxon>
        <taxon>Intramacronucleata</taxon>
        <taxon>Oligohymenophorea</taxon>
        <taxon>Hymenostomatida</taxon>
        <taxon>Tetrahymenina</taxon>
        <taxon>Tetrahymenidae</taxon>
        <taxon>Tetrahymena</taxon>
    </lineage>
</organism>
<dbReference type="RefSeq" id="XP_001026512.1">
    <property type="nucleotide sequence ID" value="XM_001026512.1"/>
</dbReference>
<dbReference type="AlphaFoldDB" id="I7M4D4"/>
<dbReference type="Proteomes" id="UP000009168">
    <property type="component" value="Unassembled WGS sequence"/>
</dbReference>
<protein>
    <submittedName>
        <fullName evidence="1">Uncharacterized protein</fullName>
    </submittedName>
</protein>
<dbReference type="EMBL" id="GG662299">
    <property type="protein sequence ID" value="EAS06267.1"/>
    <property type="molecule type" value="Genomic_DNA"/>
</dbReference>
<proteinExistence type="predicted"/>
<name>I7M4D4_TETTS</name>
<dbReference type="HOGENOM" id="CLU_2138528_0_0_1"/>
<dbReference type="KEGG" id="tet:TTHERM_00328480"/>
<gene>
    <name evidence="1" type="ORF">TTHERM_00328480</name>
</gene>
<dbReference type="InParanoid" id="I7M4D4"/>
<reference evidence="2" key="1">
    <citation type="journal article" date="2006" name="PLoS Biol.">
        <title>Macronuclear genome sequence of the ciliate Tetrahymena thermophila, a model eukaryote.</title>
        <authorList>
            <person name="Eisen J.A."/>
            <person name="Coyne R.S."/>
            <person name="Wu M."/>
            <person name="Wu D."/>
            <person name="Thiagarajan M."/>
            <person name="Wortman J.R."/>
            <person name="Badger J.H."/>
            <person name="Ren Q."/>
            <person name="Amedeo P."/>
            <person name="Jones K.M."/>
            <person name="Tallon L.J."/>
            <person name="Delcher A.L."/>
            <person name="Salzberg S.L."/>
            <person name="Silva J.C."/>
            <person name="Haas B.J."/>
            <person name="Majoros W.H."/>
            <person name="Farzad M."/>
            <person name="Carlton J.M."/>
            <person name="Smith R.K. Jr."/>
            <person name="Garg J."/>
            <person name="Pearlman R.E."/>
            <person name="Karrer K.M."/>
            <person name="Sun L."/>
            <person name="Manning G."/>
            <person name="Elde N.C."/>
            <person name="Turkewitz A.P."/>
            <person name="Asai D.J."/>
            <person name="Wilkes D.E."/>
            <person name="Wang Y."/>
            <person name="Cai H."/>
            <person name="Collins K."/>
            <person name="Stewart B.A."/>
            <person name="Lee S.R."/>
            <person name="Wilamowska K."/>
            <person name="Weinberg Z."/>
            <person name="Ruzzo W.L."/>
            <person name="Wloga D."/>
            <person name="Gaertig J."/>
            <person name="Frankel J."/>
            <person name="Tsao C.-C."/>
            <person name="Gorovsky M.A."/>
            <person name="Keeling P.J."/>
            <person name="Waller R.F."/>
            <person name="Patron N.J."/>
            <person name="Cherry J.M."/>
            <person name="Stover N.A."/>
            <person name="Krieger C.J."/>
            <person name="del Toro C."/>
            <person name="Ryder H.F."/>
            <person name="Williamson S.C."/>
            <person name="Barbeau R.A."/>
            <person name="Hamilton E.P."/>
            <person name="Orias E."/>
        </authorList>
    </citation>
    <scope>NUCLEOTIDE SEQUENCE [LARGE SCALE GENOMIC DNA]</scope>
    <source>
        <strain evidence="2">SB210</strain>
    </source>
</reference>
<sequence>MEEMISFAIKEKENVKFNEINKKFNRFMKIHSFKNPVFKYVLTHKYYKILLAQQYEDSILEEGWQKQDQQQRQVEHLAQLFSQRHLKRYHYWTIYIMIFIDHDHEAENQKIVI</sequence>
<accession>I7M4D4</accession>
<keyword evidence="2" id="KW-1185">Reference proteome</keyword>
<evidence type="ECO:0000313" key="1">
    <source>
        <dbReference type="EMBL" id="EAS06267.1"/>
    </source>
</evidence>
<evidence type="ECO:0000313" key="2">
    <source>
        <dbReference type="Proteomes" id="UP000009168"/>
    </source>
</evidence>